<evidence type="ECO:0008006" key="3">
    <source>
        <dbReference type="Google" id="ProtNLM"/>
    </source>
</evidence>
<evidence type="ECO:0000313" key="1">
    <source>
        <dbReference type="EMBL" id="KLK91442.1"/>
    </source>
</evidence>
<dbReference type="InterPro" id="IPR025332">
    <property type="entry name" value="DUF4238"/>
</dbReference>
<sequence>MQNPSHKHHYLPVFYTRRWTGSDGRLEQFHQPYGPLVKARRLHPEGIGYVDQLYELRGLEPALAQQIETAFFKPVDNLAARALAHLENGRRNPEWDDDTRSAWSRFLLSLIMRHPAAIRDLKYEWTRRIFEITPEEEAAYQIERESHHPLTYREYLKGEGQRLIEHSALAQLLKLTDHEGSGQRLNNMLWATITTEGSYLRFLTCDDPVVRTDGLDHEAVAITLPIGLDLLFVAARSRHVIELLLNTKPIELVKRVNLEIVTRANPMSTAPIDPSNTSFRSTCRVIGSPACLPRSCPPSSTKAA</sequence>
<reference evidence="1 2" key="1">
    <citation type="submission" date="2015-05" db="EMBL/GenBank/DDBJ databases">
        <title>Draft genome sequence of Microvirga vignae strain BR3299, a novel nitrogen fixing bacteria isolated from Brazil semi-aired region.</title>
        <authorList>
            <person name="Zilli J.E."/>
            <person name="Passos S.R."/>
            <person name="Leite J."/>
            <person name="Baldani J.I."/>
            <person name="Xavier G.R."/>
            <person name="Rumjaneck N.G."/>
            <person name="Simoes-Araujo J.L."/>
        </authorList>
    </citation>
    <scope>NUCLEOTIDE SEQUENCE [LARGE SCALE GENOMIC DNA]</scope>
    <source>
        <strain evidence="1 2">BR3299</strain>
    </source>
</reference>
<dbReference type="EMBL" id="LCYG01000055">
    <property type="protein sequence ID" value="KLK91442.1"/>
    <property type="molecule type" value="Genomic_DNA"/>
</dbReference>
<comment type="caution">
    <text evidence="1">The sequence shown here is derived from an EMBL/GenBank/DDBJ whole genome shotgun (WGS) entry which is preliminary data.</text>
</comment>
<name>A0A0H1RFQ8_9HYPH</name>
<dbReference type="AlphaFoldDB" id="A0A0H1RFQ8"/>
<accession>A0A0H1RFQ8</accession>
<proteinExistence type="predicted"/>
<organism evidence="1 2">
    <name type="scientific">Microvirga vignae</name>
    <dbReference type="NCBI Taxonomy" id="1225564"/>
    <lineage>
        <taxon>Bacteria</taxon>
        <taxon>Pseudomonadati</taxon>
        <taxon>Pseudomonadota</taxon>
        <taxon>Alphaproteobacteria</taxon>
        <taxon>Hyphomicrobiales</taxon>
        <taxon>Methylobacteriaceae</taxon>
        <taxon>Microvirga</taxon>
    </lineage>
</organism>
<dbReference type="Proteomes" id="UP000035489">
    <property type="component" value="Unassembled WGS sequence"/>
</dbReference>
<keyword evidence="2" id="KW-1185">Reference proteome</keyword>
<dbReference type="RefSeq" id="WP_047190841.1">
    <property type="nucleotide sequence ID" value="NZ_LCYG01000055.1"/>
</dbReference>
<dbReference type="PATRIC" id="fig|1225564.3.peg.5385"/>
<dbReference type="OrthoDB" id="5918636at2"/>
<evidence type="ECO:0000313" key="2">
    <source>
        <dbReference type="Proteomes" id="UP000035489"/>
    </source>
</evidence>
<gene>
    <name evidence="1" type="ORF">AA309_20335</name>
</gene>
<protein>
    <recommendedName>
        <fullName evidence="3">DUF4238 domain-containing protein</fullName>
    </recommendedName>
</protein>
<dbReference type="Pfam" id="PF14022">
    <property type="entry name" value="DUF4238"/>
    <property type="match status" value="1"/>
</dbReference>